<reference evidence="1" key="1">
    <citation type="submission" date="2020-03" db="EMBL/GenBank/DDBJ databases">
        <title>A mixture of massive structural variations and highly conserved coding sequences in Ustilaginoidea virens genome.</title>
        <authorList>
            <person name="Zhang K."/>
            <person name="Zhao Z."/>
            <person name="Zhang Z."/>
            <person name="Li Y."/>
            <person name="Hsiang T."/>
            <person name="Sun W."/>
        </authorList>
    </citation>
    <scope>NUCLEOTIDE SEQUENCE</scope>
    <source>
        <strain evidence="1">UV-8b</strain>
    </source>
</reference>
<sequence>MILLTLQTAFIPQASQMSSSHNAAGVHGWHFSSATSDGKQQACECGVSSELPQLGDFRKLYSRQWSMSPISLQSIETLTSRARCGVAKIPTRGDAGLTSYQSGTDGVKLGDFDKLHSALQERSHEANATVTPSCHLERSSEVFPSAKDDNTKPNVGLISQGLVKSKNHLKSPSSTAPKPLTVIAAKATSHIGKALSYQFKSCGPVFCIKDISISLKRQHEFPPPLMRLRAGDAKIMAESHQTASNGIHVFLDMSNINISFHNVLRASFSINAKAYFVPLPQLNLQFLTEILVRGRKVMALNAGCSVLPHRQHPPYIRDLQSLGYRVDVRERKLASDSKRLRGMKVGSGDVSSSDELNTSRNTMRYIEELVDETLQMRIAESVMEYFQNEGTLVLATGDAQPAKYSDGFFTYAERALRMGWHVEIISWNTSLSSRWKQLGFADTWGSRFRIIELDDFLADLLL</sequence>
<keyword evidence="2" id="KW-1185">Reference proteome</keyword>
<dbReference type="CDD" id="cd18724">
    <property type="entry name" value="PIN_LabA-like"/>
    <property type="match status" value="1"/>
</dbReference>
<dbReference type="Gene3D" id="3.40.50.1010">
    <property type="entry name" value="5'-nuclease"/>
    <property type="match status" value="1"/>
</dbReference>
<dbReference type="KEGG" id="uvi:66067117"/>
<dbReference type="EMBL" id="CP072757">
    <property type="protein sequence ID" value="QUC22099.1"/>
    <property type="molecule type" value="Genomic_DNA"/>
</dbReference>
<evidence type="ECO:0000313" key="1">
    <source>
        <dbReference type="EMBL" id="QUC22099.1"/>
    </source>
</evidence>
<dbReference type="OrthoDB" id="5590473at2759"/>
<evidence type="ECO:0000313" key="2">
    <source>
        <dbReference type="Proteomes" id="UP000027002"/>
    </source>
</evidence>
<dbReference type="Proteomes" id="UP000027002">
    <property type="component" value="Chromosome 5"/>
</dbReference>
<organism evidence="1 2">
    <name type="scientific">Ustilaginoidea virens</name>
    <name type="common">Rice false smut fungus</name>
    <name type="synonym">Villosiclava virens</name>
    <dbReference type="NCBI Taxonomy" id="1159556"/>
    <lineage>
        <taxon>Eukaryota</taxon>
        <taxon>Fungi</taxon>
        <taxon>Dikarya</taxon>
        <taxon>Ascomycota</taxon>
        <taxon>Pezizomycotina</taxon>
        <taxon>Sordariomycetes</taxon>
        <taxon>Hypocreomycetidae</taxon>
        <taxon>Hypocreales</taxon>
        <taxon>Clavicipitaceae</taxon>
        <taxon>Ustilaginoidea</taxon>
    </lineage>
</organism>
<dbReference type="AlphaFoldDB" id="A0A8E5HUZ2"/>
<evidence type="ECO:0008006" key="3">
    <source>
        <dbReference type="Google" id="ProtNLM"/>
    </source>
</evidence>
<protein>
    <recommendedName>
        <fullName evidence="3">Cell wall glucanase</fullName>
    </recommendedName>
</protein>
<proteinExistence type="predicted"/>
<gene>
    <name evidence="1" type="ORF">UV8b_06340</name>
</gene>
<accession>A0A8E5HUZ2</accession>
<name>A0A8E5HUZ2_USTVR</name>
<dbReference type="RefSeq" id="XP_042999772.1">
    <property type="nucleotide sequence ID" value="XM_043143837.1"/>
</dbReference>
<dbReference type="GeneID" id="66067117"/>